<evidence type="ECO:0000256" key="10">
    <source>
        <dbReference type="PROSITE-ProRule" id="PRU00108"/>
    </source>
</evidence>
<protein>
    <recommendedName>
        <fullName evidence="12">DNA-binding protein SATB</fullName>
    </recommendedName>
    <alternativeName>
        <fullName evidence="12">Special AT-rich sequence-binding protein</fullName>
    </alternativeName>
</protein>
<dbReference type="CDD" id="cd00086">
    <property type="entry name" value="homeodomain"/>
    <property type="match status" value="1"/>
</dbReference>
<keyword evidence="5 13" id="KW-0175">Coiled coil</keyword>
<feature type="region of interest" description="Disordered" evidence="14">
    <location>
        <begin position="636"/>
        <end position="705"/>
    </location>
</feature>
<keyword evidence="3" id="KW-0677">Repeat</keyword>
<evidence type="ECO:0000256" key="8">
    <source>
        <dbReference type="ARBA" id="ARBA00023163"/>
    </source>
</evidence>
<reference evidence="18" key="1">
    <citation type="submission" date="2021-01" db="EMBL/GenBank/DDBJ databases">
        <authorList>
            <person name="Li R."/>
            <person name="Bekaert M."/>
        </authorList>
    </citation>
    <scope>NUCLEOTIDE SEQUENCE</scope>
    <source>
        <strain evidence="18">Farmed</strain>
    </source>
</reference>
<dbReference type="FunFam" id="1.10.260.40:FF:000027">
    <property type="entry name" value="Homeobox protein cut-like"/>
    <property type="match status" value="1"/>
</dbReference>
<feature type="compositionally biased region" description="Low complexity" evidence="14">
    <location>
        <begin position="289"/>
        <end position="305"/>
    </location>
</feature>
<dbReference type="Proteomes" id="UP000597762">
    <property type="component" value="Unassembled WGS sequence"/>
</dbReference>
<evidence type="ECO:0000313" key="19">
    <source>
        <dbReference type="Proteomes" id="UP000597762"/>
    </source>
</evidence>
<evidence type="ECO:0000256" key="1">
    <source>
        <dbReference type="ARBA" id="ARBA00004123"/>
    </source>
</evidence>
<dbReference type="SMART" id="SM01109">
    <property type="entry name" value="CUT"/>
    <property type="match status" value="2"/>
</dbReference>
<feature type="region of interest" description="Disordered" evidence="14">
    <location>
        <begin position="1071"/>
        <end position="1125"/>
    </location>
</feature>
<dbReference type="FunFam" id="1.10.260.40:FF:000010">
    <property type="entry name" value="Cut-like homeobox 1a"/>
    <property type="match status" value="1"/>
</dbReference>
<dbReference type="SUPFAM" id="SSF46689">
    <property type="entry name" value="Homeodomain-like"/>
    <property type="match status" value="1"/>
</dbReference>
<feature type="domain" description="CUT" evidence="17">
    <location>
        <begin position="883"/>
        <end position="970"/>
    </location>
</feature>
<dbReference type="GO" id="GO:0000977">
    <property type="term" value="F:RNA polymerase II transcription regulatory region sequence-specific DNA binding"/>
    <property type="evidence" value="ECO:0007669"/>
    <property type="project" value="TreeGrafter"/>
</dbReference>
<dbReference type="InterPro" id="IPR017970">
    <property type="entry name" value="Homeobox_CS"/>
</dbReference>
<feature type="compositionally biased region" description="Polar residues" evidence="14">
    <location>
        <begin position="341"/>
        <end position="361"/>
    </location>
</feature>
<dbReference type="EMBL" id="CAHIKZ030001929">
    <property type="protein sequence ID" value="CAE1277486.1"/>
    <property type="molecule type" value="Genomic_DNA"/>
</dbReference>
<dbReference type="SUPFAM" id="SSF47413">
    <property type="entry name" value="lambda repressor-like DNA-binding domains"/>
    <property type="match status" value="2"/>
</dbReference>
<accession>A0A812CU56</accession>
<feature type="region of interest" description="Disordered" evidence="14">
    <location>
        <begin position="435"/>
        <end position="454"/>
    </location>
</feature>
<gene>
    <name evidence="18" type="ORF">SPHA_40680</name>
</gene>
<dbReference type="Pfam" id="PF02376">
    <property type="entry name" value="CUT"/>
    <property type="match status" value="2"/>
</dbReference>
<feature type="domain" description="CUT" evidence="17">
    <location>
        <begin position="446"/>
        <end position="533"/>
    </location>
</feature>
<dbReference type="InterPro" id="IPR009057">
    <property type="entry name" value="Homeodomain-like_sf"/>
</dbReference>
<feature type="region of interest" description="Disordered" evidence="14">
    <location>
        <begin position="975"/>
        <end position="1023"/>
    </location>
</feature>
<keyword evidence="8 12" id="KW-0804">Transcription</keyword>
<feature type="region of interest" description="Disordered" evidence="14">
    <location>
        <begin position="288"/>
        <end position="323"/>
    </location>
</feature>
<dbReference type="PROSITE" id="PS00027">
    <property type="entry name" value="HOMEOBOX_1"/>
    <property type="match status" value="1"/>
</dbReference>
<keyword evidence="15" id="KW-0812">Transmembrane</keyword>
<evidence type="ECO:0000256" key="7">
    <source>
        <dbReference type="ARBA" id="ARBA00023155"/>
    </source>
</evidence>
<keyword evidence="6 10" id="KW-0238">DNA-binding</keyword>
<evidence type="ECO:0000259" key="17">
    <source>
        <dbReference type="PROSITE" id="PS51042"/>
    </source>
</evidence>
<feature type="compositionally biased region" description="Polar residues" evidence="14">
    <location>
        <begin position="439"/>
        <end position="454"/>
    </location>
</feature>
<evidence type="ECO:0000256" key="12">
    <source>
        <dbReference type="RuleBase" id="RU361129"/>
    </source>
</evidence>
<evidence type="ECO:0000313" key="18">
    <source>
        <dbReference type="EMBL" id="CAE1277486.1"/>
    </source>
</evidence>
<dbReference type="GO" id="GO:0000981">
    <property type="term" value="F:DNA-binding transcription factor activity, RNA polymerase II-specific"/>
    <property type="evidence" value="ECO:0007669"/>
    <property type="project" value="InterPro"/>
</dbReference>
<dbReference type="PANTHER" id="PTHR14043">
    <property type="entry name" value="CCAAT DISPLACEMENT PROTEIN-RELATED"/>
    <property type="match status" value="1"/>
</dbReference>
<organism evidence="18 19">
    <name type="scientific">Acanthosepion pharaonis</name>
    <name type="common">Pharaoh cuttlefish</name>
    <name type="synonym">Sepia pharaonis</name>
    <dbReference type="NCBI Taxonomy" id="158019"/>
    <lineage>
        <taxon>Eukaryota</taxon>
        <taxon>Metazoa</taxon>
        <taxon>Spiralia</taxon>
        <taxon>Lophotrochozoa</taxon>
        <taxon>Mollusca</taxon>
        <taxon>Cephalopoda</taxon>
        <taxon>Coleoidea</taxon>
        <taxon>Decapodiformes</taxon>
        <taxon>Sepiida</taxon>
        <taxon>Sepiina</taxon>
        <taxon>Sepiidae</taxon>
        <taxon>Acanthosepion</taxon>
    </lineage>
</organism>
<evidence type="ECO:0000256" key="3">
    <source>
        <dbReference type="ARBA" id="ARBA00022737"/>
    </source>
</evidence>
<evidence type="ECO:0000259" key="16">
    <source>
        <dbReference type="PROSITE" id="PS50071"/>
    </source>
</evidence>
<comment type="subcellular location">
    <subcellularLocation>
        <location evidence="1 10 11">Nucleus</location>
    </subcellularLocation>
</comment>
<dbReference type="GO" id="GO:0005634">
    <property type="term" value="C:nucleus"/>
    <property type="evidence" value="ECO:0007669"/>
    <property type="project" value="UniProtKB-SubCell"/>
</dbReference>
<sequence>MPSLKANSSSLLHHFKETIKELTAKLKDYDDQLEAKTEARFKEKEKEIQKTFDEKERLLQETQLTLSNKLGEAEQKVSALHSALESAQAEIQRQKAKYDEVVEAKSSRSDAIKETSSENLRSDDMEMVIKDLERANERAEASEREVEQLRQQLASATQNLHQVEQMEKATDMEQALDILKRSRLEVELAAKDKEITQLIEDIQRLQASYDSLQESTSARISRLEENINRKDKAFRLLEEMFRSQKEFEDIKCELSSMKSTEFANVSDDDCPLETSNSLELLLLEKAKNQEQQQPAQPQQTSEAQPLNLTESDSTASNTNSTPLTTTTEAFATMLGEELVTSYQQHNQSGSSTASTPTSNGLPPSSDNHPPPPSPHNHSSSSSINNNNNSNSTTNHVPFSPSSTNCQMPPPPTSQFLSYGNGHSPATHHYMPPSVVVKQEPNSGTTTPSNGKNQSLDTALVAKMVRELLSVHNIGQRLFAKHILGLSQGTVSELLSKPKSWDKLTEKGRESYRKMHAWAVDESNILALKAISPKKTIKKQPSDGVLKEPYTKPAGSQALVPSSQREDSATEERITQILNAAQQAMQMKKSMDHTKNFTSIQHAGNKRSPPIAHDLSTNMSHQLQVSTSMALNAFKEHSKNSVSSSKASVSTTNGTSTVSSTGQSSPSHANMNSSSRNRSESSSSTERKHGHKSLSSQSASSKERELAAKEMVTRIYREELTKLAQAAESAGNVAASTMYQQELARIAQNIHRSTPMQQQLHDNYHHQDNISIKTEPPDSTSDENSLQANGPIDLSKPHSSPQTPTTETTFADSGRHTGSAFCLVRPRLNGQDNYESSRFSSYLPSDCLSPLQRMQNIANSLTTRSHIGTPSTKPLKAVLPPITQEQFDKYSNIDTDILVKQVKETLSQYSISQRLFGENVLGLSQGSVSDLLARPKPWHMLTQKGREPFIRMQIFLEDGEAIPKLVASQYRIPPDKLMRNNSQNQESSSSECLSDNQQSARRRRSSIDDRCFDAPTAPKRPRIFFTEEQKEILRQAYAQDPYPNQNTIEGLAAELNVGVKTVINWFHNHRMRAKQQQHPVSNSNSNSQGDGQFSVKTEPNEDSSNHSESSIISETAPDRSGDGGQWMFPNCNQDSSLYFVSSAGQRDKIPTTNNVPCLSLAFLSFFFPPLNLLIIYFFLLVQC</sequence>
<feature type="compositionally biased region" description="Polar residues" evidence="14">
    <location>
        <begin position="768"/>
        <end position="787"/>
    </location>
</feature>
<evidence type="ECO:0000256" key="4">
    <source>
        <dbReference type="ARBA" id="ARBA00023015"/>
    </source>
</evidence>
<dbReference type="PROSITE" id="PS50071">
    <property type="entry name" value="HOMEOBOX_2"/>
    <property type="match status" value="1"/>
</dbReference>
<keyword evidence="19" id="KW-1185">Reference proteome</keyword>
<feature type="transmembrane region" description="Helical" evidence="15">
    <location>
        <begin position="1157"/>
        <end position="1180"/>
    </location>
</feature>
<evidence type="ECO:0000256" key="5">
    <source>
        <dbReference type="ARBA" id="ARBA00023054"/>
    </source>
</evidence>
<keyword evidence="15" id="KW-0472">Membrane</keyword>
<dbReference type="Pfam" id="PF00046">
    <property type="entry name" value="Homeodomain"/>
    <property type="match status" value="1"/>
</dbReference>
<dbReference type="InterPro" id="IPR003350">
    <property type="entry name" value="CUT_dom"/>
</dbReference>
<feature type="compositionally biased region" description="Low complexity" evidence="14">
    <location>
        <begin position="979"/>
        <end position="998"/>
    </location>
</feature>
<feature type="domain" description="Homeobox" evidence="16">
    <location>
        <begin position="1015"/>
        <end position="1075"/>
    </location>
</feature>
<dbReference type="PROSITE" id="PS51042">
    <property type="entry name" value="CUT"/>
    <property type="match status" value="2"/>
</dbReference>
<dbReference type="Gene3D" id="1.10.10.60">
    <property type="entry name" value="Homeodomain-like"/>
    <property type="match status" value="1"/>
</dbReference>
<dbReference type="InterPro" id="IPR001356">
    <property type="entry name" value="HD"/>
</dbReference>
<dbReference type="AlphaFoldDB" id="A0A812CU56"/>
<dbReference type="Gene3D" id="1.10.260.40">
    <property type="entry name" value="lambda repressor-like DNA-binding domains"/>
    <property type="match status" value="2"/>
</dbReference>
<comment type="similarity">
    <text evidence="2 12">Belongs to the CUT homeobox family.</text>
</comment>
<dbReference type="InterPro" id="IPR010982">
    <property type="entry name" value="Lambda_DNA-bd_dom_sf"/>
</dbReference>
<dbReference type="SMART" id="SM00389">
    <property type="entry name" value="HOX"/>
    <property type="match status" value="1"/>
</dbReference>
<feature type="compositionally biased region" description="Low complexity" evidence="14">
    <location>
        <begin position="375"/>
        <end position="391"/>
    </location>
</feature>
<name>A0A812CU56_ACAPH</name>
<feature type="compositionally biased region" description="Polar residues" evidence="14">
    <location>
        <begin position="392"/>
        <end position="406"/>
    </location>
</feature>
<keyword evidence="7 10" id="KW-0371">Homeobox</keyword>
<evidence type="ECO:0000256" key="14">
    <source>
        <dbReference type="SAM" id="MobiDB-lite"/>
    </source>
</evidence>
<evidence type="ECO:0000256" key="15">
    <source>
        <dbReference type="SAM" id="Phobius"/>
    </source>
</evidence>
<keyword evidence="9 10" id="KW-0539">Nucleus</keyword>
<evidence type="ECO:0000256" key="2">
    <source>
        <dbReference type="ARBA" id="ARBA00008190"/>
    </source>
</evidence>
<keyword evidence="4 12" id="KW-0805">Transcription regulation</keyword>
<feature type="region of interest" description="Disordered" evidence="14">
    <location>
        <begin position="768"/>
        <end position="813"/>
    </location>
</feature>
<evidence type="ECO:0000256" key="13">
    <source>
        <dbReference type="SAM" id="Coils"/>
    </source>
</evidence>
<dbReference type="PANTHER" id="PTHR14043:SF2">
    <property type="entry name" value="HOMEOBOX PROTEIN CUT"/>
    <property type="match status" value="1"/>
</dbReference>
<feature type="region of interest" description="Disordered" evidence="14">
    <location>
        <begin position="341"/>
        <end position="430"/>
    </location>
</feature>
<feature type="compositionally biased region" description="Low complexity" evidence="14">
    <location>
        <begin position="639"/>
        <end position="683"/>
    </location>
</feature>
<evidence type="ECO:0000256" key="11">
    <source>
        <dbReference type="RuleBase" id="RU000682"/>
    </source>
</evidence>
<proteinExistence type="inferred from homology"/>
<dbReference type="OrthoDB" id="10257567at2759"/>
<evidence type="ECO:0000256" key="6">
    <source>
        <dbReference type="ARBA" id="ARBA00023125"/>
    </source>
</evidence>
<feature type="compositionally biased region" description="Polar residues" evidence="14">
    <location>
        <begin position="1087"/>
        <end position="1096"/>
    </location>
</feature>
<feature type="compositionally biased region" description="Low complexity" evidence="14">
    <location>
        <begin position="313"/>
        <end position="323"/>
    </location>
</feature>
<keyword evidence="15" id="KW-1133">Transmembrane helix</keyword>
<feature type="compositionally biased region" description="Polar residues" evidence="14">
    <location>
        <begin position="796"/>
        <end position="810"/>
    </location>
</feature>
<comment type="caution">
    <text evidence="18">The sequence shown here is derived from an EMBL/GenBank/DDBJ whole genome shotgun (WGS) entry which is preliminary data.</text>
</comment>
<feature type="coiled-coil region" evidence="13">
    <location>
        <begin position="12"/>
        <end position="240"/>
    </location>
</feature>
<feature type="DNA-binding region" description="Homeobox" evidence="10">
    <location>
        <begin position="1017"/>
        <end position="1076"/>
    </location>
</feature>
<feature type="region of interest" description="Disordered" evidence="14">
    <location>
        <begin position="537"/>
        <end position="569"/>
    </location>
</feature>
<evidence type="ECO:0000256" key="9">
    <source>
        <dbReference type="ARBA" id="ARBA00023242"/>
    </source>
</evidence>